<reference evidence="2" key="1">
    <citation type="journal article" date="2023" name="Hortic. Res.">
        <title>A chromosome-level phased genome enabling allele-level studies in sweet orange: a case study on citrus Huanglongbing tolerance.</title>
        <authorList>
            <person name="Wu B."/>
            <person name="Yu Q."/>
            <person name="Deng Z."/>
            <person name="Duan Y."/>
            <person name="Luo F."/>
            <person name="Gmitter F. Jr."/>
        </authorList>
    </citation>
    <scope>NUCLEOTIDE SEQUENCE [LARGE SCALE GENOMIC DNA]</scope>
    <source>
        <strain evidence="2">cv. Valencia</strain>
    </source>
</reference>
<evidence type="ECO:0000313" key="2">
    <source>
        <dbReference type="Proteomes" id="UP000829398"/>
    </source>
</evidence>
<name>A0ACB8P6V6_CITSI</name>
<organism evidence="1 2">
    <name type="scientific">Citrus sinensis</name>
    <name type="common">Sweet orange</name>
    <name type="synonym">Citrus aurantium var. sinensis</name>
    <dbReference type="NCBI Taxonomy" id="2711"/>
    <lineage>
        <taxon>Eukaryota</taxon>
        <taxon>Viridiplantae</taxon>
        <taxon>Streptophyta</taxon>
        <taxon>Embryophyta</taxon>
        <taxon>Tracheophyta</taxon>
        <taxon>Spermatophyta</taxon>
        <taxon>Magnoliopsida</taxon>
        <taxon>eudicotyledons</taxon>
        <taxon>Gunneridae</taxon>
        <taxon>Pentapetalae</taxon>
        <taxon>rosids</taxon>
        <taxon>malvids</taxon>
        <taxon>Sapindales</taxon>
        <taxon>Rutaceae</taxon>
        <taxon>Aurantioideae</taxon>
        <taxon>Citrus</taxon>
    </lineage>
</organism>
<proteinExistence type="predicted"/>
<protein>
    <submittedName>
        <fullName evidence="1">Lysine--tRNA ligase cytoplasmic</fullName>
    </submittedName>
</protein>
<keyword evidence="1" id="KW-0436">Ligase</keyword>
<dbReference type="Proteomes" id="UP000829398">
    <property type="component" value="Chromosome 1"/>
</dbReference>
<dbReference type="EMBL" id="CM039170">
    <property type="protein sequence ID" value="KAH9805857.1"/>
    <property type="molecule type" value="Genomic_DNA"/>
</dbReference>
<evidence type="ECO:0000313" key="1">
    <source>
        <dbReference type="EMBL" id="KAH9805857.1"/>
    </source>
</evidence>
<comment type="caution">
    <text evidence="1">The sequence shown here is derived from an EMBL/GenBank/DDBJ whole genome shotgun (WGS) entry which is preliminary data.</text>
</comment>
<keyword evidence="2" id="KW-1185">Reference proteome</keyword>
<gene>
    <name evidence="1" type="ORF">KPL71_002555</name>
</gene>
<sequence length="637" mass="72193">MEGSVDETAKAVSNLAVDSSSSDPAAGEETISKSARKKELKMKQKEEERRRKEEEKRQKEAERAATKASSQSQKPAADDEDMDPTQYLENRKRYLEIQKKEGKNPYPHKFFVSMSIIEYIANYGGLGNGDHLEDISVSLAGRIISKRSSSSKLFFYDLHGGGAKVQVMADASKSDMDEVEFSKFHASVKRGDIVGVTGFPGKTKRGELSIFPKSFVVLSHCLHMMPRQKPGVDNANVKKVDAWVPGSTRNPETYILKDQETRYRQRYLDLMLNVEVRQIFKTRSKIVSYIRRFLGNLDFLEVETPMMNMIAGGAAARPFVTHHNDLNMRLYMRIAPELYLKELVVGGLDRVYEIGKQFRNEGIDLTHNPEFTTCEFYMAFADYNDLMELTEKMLSGMIKEITGSYKIKYHSNGLDKDPIEIDFTPPFRRIDMVEELEKIANLQIPKDLASVEANKYLADACVKFDIKCPPPQTTARLLDKLVGHFLEETCVNPSFIINHPEIMSPLAKYHRSKPGLTERFELFINKHEVCNAYTELNDPIVQRERFAEQLKDRESGDDEAMALDETFCTALEYGLPPTAGWGLGIDRLAMLLTDSQNIKTFIISTHHLLYVFGGQEVLLFPAMKPQDEPAAAKAATQ</sequence>
<accession>A0ACB8P6V6</accession>